<comment type="caution">
    <text evidence="2">The sequence shown here is derived from an EMBL/GenBank/DDBJ whole genome shotgun (WGS) entry which is preliminary data.</text>
</comment>
<protein>
    <submittedName>
        <fullName evidence="2">DUF3971 domain-containing protein</fullName>
    </submittedName>
</protein>
<accession>A0ABW1ZWE4</accession>
<proteinExistence type="predicted"/>
<reference evidence="3" key="1">
    <citation type="journal article" date="2019" name="Int. J. Syst. Evol. Microbiol.">
        <title>The Global Catalogue of Microorganisms (GCM) 10K type strain sequencing project: providing services to taxonomists for standard genome sequencing and annotation.</title>
        <authorList>
            <consortium name="The Broad Institute Genomics Platform"/>
            <consortium name="The Broad Institute Genome Sequencing Center for Infectious Disease"/>
            <person name="Wu L."/>
            <person name="Ma J."/>
        </authorList>
    </citation>
    <scope>NUCLEOTIDE SEQUENCE [LARGE SCALE GENOMIC DNA]</scope>
    <source>
        <strain evidence="3">NBRC 111756</strain>
    </source>
</reference>
<dbReference type="InterPro" id="IPR011836">
    <property type="entry name" value="YhdP"/>
</dbReference>
<dbReference type="PANTHER" id="PTHR38690:SF1">
    <property type="entry name" value="PROTEASE"/>
    <property type="match status" value="1"/>
</dbReference>
<evidence type="ECO:0000313" key="3">
    <source>
        <dbReference type="Proteomes" id="UP001596422"/>
    </source>
</evidence>
<evidence type="ECO:0000313" key="2">
    <source>
        <dbReference type="EMBL" id="MFC6669501.1"/>
    </source>
</evidence>
<dbReference type="InterPro" id="IPR025263">
    <property type="entry name" value="YhdP_central"/>
</dbReference>
<gene>
    <name evidence="2" type="ORF">ACFQDL_04860</name>
</gene>
<evidence type="ECO:0000259" key="1">
    <source>
        <dbReference type="Pfam" id="PF13116"/>
    </source>
</evidence>
<keyword evidence="3" id="KW-1185">Reference proteome</keyword>
<dbReference type="PANTHER" id="PTHR38690">
    <property type="entry name" value="PROTEASE-RELATED"/>
    <property type="match status" value="1"/>
</dbReference>
<feature type="domain" description="YhdP central" evidence="1">
    <location>
        <begin position="3"/>
        <end position="524"/>
    </location>
</feature>
<dbReference type="Pfam" id="PF13116">
    <property type="entry name" value="YhdP"/>
    <property type="match status" value="1"/>
</dbReference>
<dbReference type="Proteomes" id="UP001596422">
    <property type="component" value="Unassembled WGS sequence"/>
</dbReference>
<sequence length="582" mass="63857">MLQPQLRIRDTRLTLLPEQGAMRQVGASELLLQNSRTEHQLSGSLELPEAGDAGALRFAVETREVPADPLTADYDFYLDLDRLGPELLNLDYLPLRIEALSFDTEFWGRFSGGSLEYLQGGLALAQLRTDDPRLPTVEAGRTGFALLRRNDGYQLQLNDLVFASAGATLELDQLVLDSSWRDGRPRARALSGPVFDLAKVGQWLQVQPFVSEPLRATIERLAPQGAMRNLRLNLPPSGDPGEFSLAGDLERVSVEAAWGAPRISGISGRLEADRQGGRLHLDSEAFELFFPELYDQGWQYDRANGLVRWSLQPDQAVIGSELLHLGNPSVSAAGRFSLALPYDRAIQTELTLMIGMVDSDGLQTANYVPPEQVGRALHRWLGEAIGGGRLQRGGLVLRTGTRSLDEGREPTVQMFFDVDDAGLAYQPGWPGIDDGQVFVLLRDRELLVEVEGGRLLDSVIEHARVYLPGPGAPLQVSGRVAGGAGDIRRLLLESPLRSLVGEALSPWQLDGSARTDVRLSIPWAVSSRRRLRSRVVSRLDVWYRTNCGWSSRRSRVSCSTARPGGCAAKGSRDHCSGCRSAP</sequence>
<dbReference type="RefSeq" id="WP_379908056.1">
    <property type="nucleotide sequence ID" value="NZ_JBHSWE010000001.1"/>
</dbReference>
<name>A0ABW1ZWE4_9GAMM</name>
<organism evidence="2 3">
    <name type="scientific">Marinobacterium aestuariivivens</name>
    <dbReference type="NCBI Taxonomy" id="1698799"/>
    <lineage>
        <taxon>Bacteria</taxon>
        <taxon>Pseudomonadati</taxon>
        <taxon>Pseudomonadota</taxon>
        <taxon>Gammaproteobacteria</taxon>
        <taxon>Oceanospirillales</taxon>
        <taxon>Oceanospirillaceae</taxon>
        <taxon>Marinobacterium</taxon>
    </lineage>
</organism>
<dbReference type="EMBL" id="JBHSWE010000001">
    <property type="protein sequence ID" value="MFC6669501.1"/>
    <property type="molecule type" value="Genomic_DNA"/>
</dbReference>